<dbReference type="CDD" id="cd00383">
    <property type="entry name" value="trans_reg_C"/>
    <property type="match status" value="1"/>
</dbReference>
<protein>
    <submittedName>
        <fullName evidence="8">Response regulator transcription factor</fullName>
    </submittedName>
</protein>
<dbReference type="GO" id="GO:0000976">
    <property type="term" value="F:transcription cis-regulatory region binding"/>
    <property type="evidence" value="ECO:0007669"/>
    <property type="project" value="TreeGrafter"/>
</dbReference>
<dbReference type="SMART" id="SM00448">
    <property type="entry name" value="REC"/>
    <property type="match status" value="1"/>
</dbReference>
<dbReference type="PANTHER" id="PTHR48111">
    <property type="entry name" value="REGULATOR OF RPOS"/>
    <property type="match status" value="1"/>
</dbReference>
<dbReference type="InterPro" id="IPR001789">
    <property type="entry name" value="Sig_transdc_resp-reg_receiver"/>
</dbReference>
<dbReference type="PROSITE" id="PS50110">
    <property type="entry name" value="RESPONSE_REGULATORY"/>
    <property type="match status" value="1"/>
</dbReference>
<feature type="DNA-binding region" description="OmpR/PhoB-type" evidence="5">
    <location>
        <begin position="124"/>
        <end position="221"/>
    </location>
</feature>
<gene>
    <name evidence="8" type="ORF">J5474_08150</name>
</gene>
<evidence type="ECO:0000256" key="1">
    <source>
        <dbReference type="ARBA" id="ARBA00023015"/>
    </source>
</evidence>
<evidence type="ECO:0000256" key="3">
    <source>
        <dbReference type="ARBA" id="ARBA00023163"/>
    </source>
</evidence>
<dbReference type="Proteomes" id="UP000675940">
    <property type="component" value="Unassembled WGS sequence"/>
</dbReference>
<dbReference type="SMART" id="SM00862">
    <property type="entry name" value="Trans_reg_C"/>
    <property type="match status" value="1"/>
</dbReference>
<keyword evidence="3" id="KW-0804">Transcription</keyword>
<evidence type="ECO:0000313" key="9">
    <source>
        <dbReference type="Proteomes" id="UP000675940"/>
    </source>
</evidence>
<dbReference type="InterPro" id="IPR001867">
    <property type="entry name" value="OmpR/PhoB-type_DNA-bd"/>
</dbReference>
<sequence length="222" mass="24410">MRVLMIEDTVDLAEAVVARLARAGAVCDHAACIEEARDFRAVQKYDALVLDINLPDGSGLTLLRDMRAGGDRTPVLMLTALTSVDDRVQALDLGADDYLGKPFDQRELEARLRALVRRDADQKGERIVLGPLSFAPAEQVAHLGEAKLDLTRREAALLDILLRHAGQFLTKQRLYDSLFGFEDADVGVNAIELYIARLRKKLSGSPVAITTQRGVGYRIGLE</sequence>
<keyword evidence="2 5" id="KW-0238">DNA-binding</keyword>
<dbReference type="PROSITE" id="PS51755">
    <property type="entry name" value="OMPR_PHOB"/>
    <property type="match status" value="1"/>
</dbReference>
<dbReference type="GO" id="GO:0032993">
    <property type="term" value="C:protein-DNA complex"/>
    <property type="evidence" value="ECO:0007669"/>
    <property type="project" value="TreeGrafter"/>
</dbReference>
<evidence type="ECO:0000259" key="7">
    <source>
        <dbReference type="PROSITE" id="PS51755"/>
    </source>
</evidence>
<evidence type="ECO:0000256" key="4">
    <source>
        <dbReference type="PROSITE-ProRule" id="PRU00169"/>
    </source>
</evidence>
<dbReference type="RefSeq" id="WP_209360309.1">
    <property type="nucleotide sequence ID" value="NZ_JAGISH010000003.1"/>
</dbReference>
<reference evidence="8" key="1">
    <citation type="submission" date="2021-03" db="EMBL/GenBank/DDBJ databases">
        <title>Sagittula salina sp. nov. strain M10.9X isolated from the marine waste.</title>
        <authorList>
            <person name="Satari L."/>
            <person name="Molina-Menor E."/>
            <person name="Vidal-Verdu A."/>
            <person name="Pascual J."/>
            <person name="Pereto J."/>
            <person name="Porcar M."/>
        </authorList>
    </citation>
    <scope>NUCLEOTIDE SEQUENCE</scope>
    <source>
        <strain evidence="8">M10.9X</strain>
    </source>
</reference>
<feature type="domain" description="OmpR/PhoB-type" evidence="7">
    <location>
        <begin position="124"/>
        <end position="221"/>
    </location>
</feature>
<proteinExistence type="predicted"/>
<dbReference type="SUPFAM" id="SSF52172">
    <property type="entry name" value="CheY-like"/>
    <property type="match status" value="1"/>
</dbReference>
<dbReference type="Gene3D" id="3.40.50.2300">
    <property type="match status" value="1"/>
</dbReference>
<dbReference type="GO" id="GO:0006355">
    <property type="term" value="P:regulation of DNA-templated transcription"/>
    <property type="evidence" value="ECO:0007669"/>
    <property type="project" value="InterPro"/>
</dbReference>
<dbReference type="Gene3D" id="1.10.10.10">
    <property type="entry name" value="Winged helix-like DNA-binding domain superfamily/Winged helix DNA-binding domain"/>
    <property type="match status" value="1"/>
</dbReference>
<feature type="modified residue" description="4-aspartylphosphate" evidence="4">
    <location>
        <position position="51"/>
    </location>
</feature>
<evidence type="ECO:0000256" key="5">
    <source>
        <dbReference type="PROSITE-ProRule" id="PRU01091"/>
    </source>
</evidence>
<dbReference type="GO" id="GO:0005829">
    <property type="term" value="C:cytosol"/>
    <property type="evidence" value="ECO:0007669"/>
    <property type="project" value="TreeGrafter"/>
</dbReference>
<dbReference type="AlphaFoldDB" id="A0A940S0X2"/>
<dbReference type="Gene3D" id="6.10.250.690">
    <property type="match status" value="1"/>
</dbReference>
<keyword evidence="1" id="KW-0805">Transcription regulation</keyword>
<dbReference type="InterPro" id="IPR036388">
    <property type="entry name" value="WH-like_DNA-bd_sf"/>
</dbReference>
<dbReference type="PANTHER" id="PTHR48111:SF67">
    <property type="entry name" value="TRANSCRIPTIONAL REGULATORY PROTEIN TCTD"/>
    <property type="match status" value="1"/>
</dbReference>
<dbReference type="EMBL" id="JAGISH010000003">
    <property type="protein sequence ID" value="MBP0482462.1"/>
    <property type="molecule type" value="Genomic_DNA"/>
</dbReference>
<dbReference type="InterPro" id="IPR011006">
    <property type="entry name" value="CheY-like_superfamily"/>
</dbReference>
<comment type="caution">
    <text evidence="8">The sequence shown here is derived from an EMBL/GenBank/DDBJ whole genome shotgun (WGS) entry which is preliminary data.</text>
</comment>
<evidence type="ECO:0000256" key="2">
    <source>
        <dbReference type="ARBA" id="ARBA00023125"/>
    </source>
</evidence>
<evidence type="ECO:0000259" key="6">
    <source>
        <dbReference type="PROSITE" id="PS50110"/>
    </source>
</evidence>
<name>A0A940S0X2_9RHOB</name>
<dbReference type="Pfam" id="PF00072">
    <property type="entry name" value="Response_reg"/>
    <property type="match status" value="1"/>
</dbReference>
<keyword evidence="9" id="KW-1185">Reference proteome</keyword>
<organism evidence="8 9">
    <name type="scientific">Sagittula salina</name>
    <dbReference type="NCBI Taxonomy" id="2820268"/>
    <lineage>
        <taxon>Bacteria</taxon>
        <taxon>Pseudomonadati</taxon>
        <taxon>Pseudomonadota</taxon>
        <taxon>Alphaproteobacteria</taxon>
        <taxon>Rhodobacterales</taxon>
        <taxon>Roseobacteraceae</taxon>
        <taxon>Sagittula</taxon>
    </lineage>
</organism>
<dbReference type="Pfam" id="PF00486">
    <property type="entry name" value="Trans_reg_C"/>
    <property type="match status" value="1"/>
</dbReference>
<feature type="domain" description="Response regulatory" evidence="6">
    <location>
        <begin position="2"/>
        <end position="116"/>
    </location>
</feature>
<dbReference type="GO" id="GO:0000156">
    <property type="term" value="F:phosphorelay response regulator activity"/>
    <property type="evidence" value="ECO:0007669"/>
    <property type="project" value="TreeGrafter"/>
</dbReference>
<accession>A0A940S0X2</accession>
<keyword evidence="4" id="KW-0597">Phosphoprotein</keyword>
<evidence type="ECO:0000313" key="8">
    <source>
        <dbReference type="EMBL" id="MBP0482462.1"/>
    </source>
</evidence>
<dbReference type="InterPro" id="IPR039420">
    <property type="entry name" value="WalR-like"/>
</dbReference>